<keyword evidence="2" id="KW-1185">Reference proteome</keyword>
<dbReference type="RefSeq" id="WP_205088211.1">
    <property type="nucleotide sequence ID" value="NZ_JACJLA010000015.1"/>
</dbReference>
<dbReference type="PANTHER" id="PTHR36456">
    <property type="entry name" value="UPF0232 PROTEIN SCO3875"/>
    <property type="match status" value="1"/>
</dbReference>
<dbReference type="PANTHER" id="PTHR36456:SF1">
    <property type="entry name" value="UPF0232 PROTEIN SCO3875"/>
    <property type="match status" value="1"/>
</dbReference>
<name>A0ABS2GGH8_9FIRM</name>
<gene>
    <name evidence="1" type="ORF">H6A01_07980</name>
</gene>
<evidence type="ECO:0000313" key="2">
    <source>
        <dbReference type="Proteomes" id="UP000707138"/>
    </source>
</evidence>
<dbReference type="EMBL" id="JACJLA010000015">
    <property type="protein sequence ID" value="MBM6913256.1"/>
    <property type="molecule type" value="Genomic_DNA"/>
</dbReference>
<sequence>MTERMTPLEACLGGALKAGKLWQHMAIMRLFEAWPTVVGRRIADNTKLLKVEPPVVRVAAFTSPWLQQLQMRKPQLLKKINDYYGGLVITEMELVMYRHSFVKEEEDAKKELLGDIPKRVKIDASKTVLSEAEVEDIEQSVAVIDDPALAATIRKVRINQAKKERVMAAKGYHRCRHCGLWIEGERPLCMTCLYKVRRSRVIAVKEVLRNYPFAKLDEVRRMYGWCNQDLYGEAKRESIYLYLRKSYEGTKSWADLYTAAMLITGKRREELTPEFVINLTNKYLPDEKKRKVVTP</sequence>
<dbReference type="InterPro" id="IPR007922">
    <property type="entry name" value="DciA-like"/>
</dbReference>
<comment type="caution">
    <text evidence="1">The sequence shown here is derived from an EMBL/GenBank/DDBJ whole genome shotgun (WGS) entry which is preliminary data.</text>
</comment>
<organism evidence="1 2">
    <name type="scientific">Veillonella magna</name>
    <dbReference type="NCBI Taxonomy" id="464322"/>
    <lineage>
        <taxon>Bacteria</taxon>
        <taxon>Bacillati</taxon>
        <taxon>Bacillota</taxon>
        <taxon>Negativicutes</taxon>
        <taxon>Veillonellales</taxon>
        <taxon>Veillonellaceae</taxon>
        <taxon>Veillonella</taxon>
    </lineage>
</organism>
<dbReference type="Proteomes" id="UP000707138">
    <property type="component" value="Unassembled WGS sequence"/>
</dbReference>
<protein>
    <submittedName>
        <fullName evidence="1">DUF721 domain-containing protein</fullName>
    </submittedName>
</protein>
<evidence type="ECO:0000313" key="1">
    <source>
        <dbReference type="EMBL" id="MBM6913256.1"/>
    </source>
</evidence>
<reference evidence="1 2" key="1">
    <citation type="journal article" date="2021" name="Sci. Rep.">
        <title>The distribution of antibiotic resistance genes in chicken gut microbiota commensals.</title>
        <authorList>
            <person name="Juricova H."/>
            <person name="Matiasovicova J."/>
            <person name="Kubasova T."/>
            <person name="Cejkova D."/>
            <person name="Rychlik I."/>
        </authorList>
    </citation>
    <scope>NUCLEOTIDE SEQUENCE [LARGE SCALE GENOMIC DNA]</scope>
    <source>
        <strain evidence="1 2">An537</strain>
    </source>
</reference>
<accession>A0ABS2GGH8</accession>
<proteinExistence type="predicted"/>
<dbReference type="Pfam" id="PF05258">
    <property type="entry name" value="DciA"/>
    <property type="match status" value="1"/>
</dbReference>